<keyword evidence="2" id="KW-1133">Transmembrane helix</keyword>
<dbReference type="Proteomes" id="UP000286063">
    <property type="component" value="Unassembled WGS sequence"/>
</dbReference>
<evidence type="ECO:0000313" key="4">
    <source>
        <dbReference type="EMBL" id="RGY13010.1"/>
    </source>
</evidence>
<feature type="transmembrane region" description="Helical" evidence="2">
    <location>
        <begin position="20"/>
        <end position="42"/>
    </location>
</feature>
<comment type="similarity">
    <text evidence="1">Belongs to the bacterial sugar transferase family.</text>
</comment>
<dbReference type="EMBL" id="QSCR01000039">
    <property type="protein sequence ID" value="RGY13010.1"/>
    <property type="molecule type" value="Genomic_DNA"/>
</dbReference>
<proteinExistence type="inferred from homology"/>
<dbReference type="AlphaFoldDB" id="A0A413IJ95"/>
<dbReference type="RefSeq" id="WP_117775577.1">
    <property type="nucleotide sequence ID" value="NZ_CAUGOG010000019.1"/>
</dbReference>
<keyword evidence="2" id="KW-0472">Membrane</keyword>
<dbReference type="GO" id="GO:0016780">
    <property type="term" value="F:phosphotransferase activity, for other substituted phosphate groups"/>
    <property type="evidence" value="ECO:0007669"/>
    <property type="project" value="TreeGrafter"/>
</dbReference>
<dbReference type="PANTHER" id="PTHR30576:SF0">
    <property type="entry name" value="UNDECAPRENYL-PHOSPHATE N-ACETYLGALACTOSAMINYL 1-PHOSPHATE TRANSFERASE-RELATED"/>
    <property type="match status" value="1"/>
</dbReference>
<name>A0A413IJ95_9BACT</name>
<evidence type="ECO:0000259" key="3">
    <source>
        <dbReference type="Pfam" id="PF02397"/>
    </source>
</evidence>
<accession>A0A413IJ95</accession>
<keyword evidence="2" id="KW-0812">Transmembrane</keyword>
<comment type="caution">
    <text evidence="4">The sequence shown here is derived from an EMBL/GenBank/DDBJ whole genome shotgun (WGS) entry which is preliminary data.</text>
</comment>
<dbReference type="Pfam" id="PF02397">
    <property type="entry name" value="Bac_transf"/>
    <property type="match status" value="1"/>
</dbReference>
<reference evidence="4 5" key="1">
    <citation type="submission" date="2018-08" db="EMBL/GenBank/DDBJ databases">
        <title>A genome reference for cultivated species of the human gut microbiota.</title>
        <authorList>
            <person name="Zou Y."/>
            <person name="Xue W."/>
            <person name="Luo G."/>
        </authorList>
    </citation>
    <scope>NUCLEOTIDE SEQUENCE [LARGE SCALE GENOMIC DNA]</scope>
    <source>
        <strain evidence="4 5">OF02-7</strain>
    </source>
</reference>
<organism evidence="4 5">
    <name type="scientific">Butyricimonas virosa</name>
    <dbReference type="NCBI Taxonomy" id="544645"/>
    <lineage>
        <taxon>Bacteria</taxon>
        <taxon>Pseudomonadati</taxon>
        <taxon>Bacteroidota</taxon>
        <taxon>Bacteroidia</taxon>
        <taxon>Bacteroidales</taxon>
        <taxon>Odoribacteraceae</taxon>
        <taxon>Butyricimonas</taxon>
    </lineage>
</organism>
<feature type="domain" description="Bacterial sugar transferase" evidence="3">
    <location>
        <begin position="14"/>
        <end position="194"/>
    </location>
</feature>
<evidence type="ECO:0000256" key="2">
    <source>
        <dbReference type="SAM" id="Phobius"/>
    </source>
</evidence>
<keyword evidence="4" id="KW-0808">Transferase</keyword>
<sequence>MLIKSRGIYCRYLKRILDIFFALIFLPIVIFCILFLGMWIYFEDRGPIFYNAYRIGRYGKAFKMFKLRTMIVNAPDIRLADGSTYNGDDDTRITQVGHILRKTSIDELPQIINVLLGNMSFIGPRPDTVDWLDRYSEEERSILTIRPGITGYSQAYFRNSVDGVTKLKNDIYYIENESFILDIKILFKTIKTVFLHQNINVDQSRLKN</sequence>
<dbReference type="OrthoDB" id="9808602at2"/>
<dbReference type="InterPro" id="IPR003362">
    <property type="entry name" value="Bact_transf"/>
</dbReference>
<gene>
    <name evidence="4" type="ORF">DXA50_16890</name>
</gene>
<evidence type="ECO:0000256" key="1">
    <source>
        <dbReference type="ARBA" id="ARBA00006464"/>
    </source>
</evidence>
<protein>
    <submittedName>
        <fullName evidence="4">Sugar transferase</fullName>
    </submittedName>
</protein>
<evidence type="ECO:0000313" key="5">
    <source>
        <dbReference type="Proteomes" id="UP000286063"/>
    </source>
</evidence>
<dbReference type="PANTHER" id="PTHR30576">
    <property type="entry name" value="COLANIC BIOSYNTHESIS UDP-GLUCOSE LIPID CARRIER TRANSFERASE"/>
    <property type="match status" value="1"/>
</dbReference>